<proteinExistence type="predicted"/>
<dbReference type="EMBL" id="BKCJ010322288">
    <property type="protein sequence ID" value="GEZ77789.1"/>
    <property type="molecule type" value="Genomic_DNA"/>
</dbReference>
<feature type="compositionally biased region" description="Acidic residues" evidence="1">
    <location>
        <begin position="270"/>
        <end position="279"/>
    </location>
</feature>
<name>A0A699IM96_TANCI</name>
<protein>
    <submittedName>
        <fullName evidence="2">Uncharacterized protein</fullName>
    </submittedName>
</protein>
<reference evidence="2" key="1">
    <citation type="journal article" date="2019" name="Sci. Rep.">
        <title>Draft genome of Tanacetum cinerariifolium, the natural source of mosquito coil.</title>
        <authorList>
            <person name="Yamashiro T."/>
            <person name="Shiraishi A."/>
            <person name="Satake H."/>
            <person name="Nakayama K."/>
        </authorList>
    </citation>
    <scope>NUCLEOTIDE SEQUENCE</scope>
</reference>
<dbReference type="AlphaFoldDB" id="A0A699IM96"/>
<gene>
    <name evidence="2" type="ORF">Tci_549762</name>
</gene>
<feature type="region of interest" description="Disordered" evidence="1">
    <location>
        <begin position="233"/>
        <end position="279"/>
    </location>
</feature>
<evidence type="ECO:0000313" key="2">
    <source>
        <dbReference type="EMBL" id="GEZ77789.1"/>
    </source>
</evidence>
<accession>A0A699IM96</accession>
<feature type="compositionally biased region" description="Polar residues" evidence="1">
    <location>
        <begin position="249"/>
        <end position="258"/>
    </location>
</feature>
<feature type="non-terminal residue" evidence="2">
    <location>
        <position position="298"/>
    </location>
</feature>
<sequence>MAYLLNISKMRAFWSLNEDILKITILTTNMPYPSRNIWRIRACTHQIPQRKQAQYAVSRKDQYAILEIYRIRGCRRSSNLIHYRRFRPHKSSSLITLPRSLRREFKDIVQLLSYPENGNRRENQNSSTKKQTRDDEFLCTEKAREDNVQQYVLFLLWSSGSKNSQNTDGDDAFEVKELEFKGKNPESEVHVSLSSKFEDFSNNNINEINVADSLVPAAGQILTNNTNTFSAAGPSNTVVSPTHRKSSYMDPSQYSDDLNTPALEDITYSNDEEDNTDGDDAFEVKELEFKGKNPESEV</sequence>
<comment type="caution">
    <text evidence="2">The sequence shown here is derived from an EMBL/GenBank/DDBJ whole genome shotgun (WGS) entry which is preliminary data.</text>
</comment>
<evidence type="ECO:0000256" key="1">
    <source>
        <dbReference type="SAM" id="MobiDB-lite"/>
    </source>
</evidence>
<organism evidence="2">
    <name type="scientific">Tanacetum cinerariifolium</name>
    <name type="common">Dalmatian daisy</name>
    <name type="synonym">Chrysanthemum cinerariifolium</name>
    <dbReference type="NCBI Taxonomy" id="118510"/>
    <lineage>
        <taxon>Eukaryota</taxon>
        <taxon>Viridiplantae</taxon>
        <taxon>Streptophyta</taxon>
        <taxon>Embryophyta</taxon>
        <taxon>Tracheophyta</taxon>
        <taxon>Spermatophyta</taxon>
        <taxon>Magnoliopsida</taxon>
        <taxon>eudicotyledons</taxon>
        <taxon>Gunneridae</taxon>
        <taxon>Pentapetalae</taxon>
        <taxon>asterids</taxon>
        <taxon>campanulids</taxon>
        <taxon>Asterales</taxon>
        <taxon>Asteraceae</taxon>
        <taxon>Asteroideae</taxon>
        <taxon>Anthemideae</taxon>
        <taxon>Anthemidinae</taxon>
        <taxon>Tanacetum</taxon>
    </lineage>
</organism>